<dbReference type="OrthoDB" id="8435302at2"/>
<dbReference type="UniPathway" id="UPA00344"/>
<comment type="cofactor">
    <cofactor evidence="4">
        <name>Mg(2+)</name>
        <dbReference type="ChEBI" id="CHEBI:18420"/>
    </cofactor>
</comment>
<dbReference type="Gene3D" id="2.170.190.11">
    <property type="entry name" value="Molybdopterin biosynthesis moea protein, domain 3"/>
    <property type="match status" value="1"/>
</dbReference>
<sequence>MGVITSLTSLDDALKRLLEGLETAPVLDEPIDEALGRISAGLTAPGPLPVGAVAMIDGWAVRSLDIVGASSYSPAFLAEPPVWVETGQPLPEGCDSLVEPQSLNRESGIFQAVAEARPGQGVRRAGDEIAAKSLVIKPGQRIRPLDLLIATRLGLRSLSVRTPRLQLVNMASASGQSSTAQYIAYLAEQAGAAVTRTDSDARTAPAIASVLNASEADLIVTVGGTGTGKTDATIDALQSAGVAITHGIAMIPGRTAAIGYLRSVPLIALPGMLEDALAAWWTLALPVLDRLTMRQRPTTARPIARKIASAPGVADIVLLGSEEEAWMPLSVGELPLQALANADAWMLVPGNSEGFPAGALCPAYPLG</sequence>
<evidence type="ECO:0000313" key="7">
    <source>
        <dbReference type="Proteomes" id="UP000035762"/>
    </source>
</evidence>
<comment type="catalytic activity">
    <reaction evidence="3">
        <text>adenylyl-molybdopterin + molybdate = Mo-molybdopterin + AMP + H(+)</text>
        <dbReference type="Rhea" id="RHEA:35047"/>
        <dbReference type="ChEBI" id="CHEBI:15378"/>
        <dbReference type="ChEBI" id="CHEBI:36264"/>
        <dbReference type="ChEBI" id="CHEBI:62727"/>
        <dbReference type="ChEBI" id="CHEBI:71302"/>
        <dbReference type="ChEBI" id="CHEBI:456215"/>
        <dbReference type="EC" id="2.10.1.1"/>
    </reaction>
</comment>
<dbReference type="GO" id="GO:0061599">
    <property type="term" value="F:molybdopterin molybdotransferase activity"/>
    <property type="evidence" value="ECO:0007669"/>
    <property type="project" value="UniProtKB-UniRule"/>
</dbReference>
<dbReference type="SUPFAM" id="SSF63882">
    <property type="entry name" value="MoeA N-terminal region -like"/>
    <property type="match status" value="1"/>
</dbReference>
<gene>
    <name evidence="6" type="primary">moeA_4</name>
    <name evidence="6" type="ORF">BN961_02203</name>
</gene>
<comment type="function">
    <text evidence="1 4">Catalyzes the insertion of molybdate into adenylated molybdopterin with the concomitant release of AMP.</text>
</comment>
<name>A0A090MT56_AFIFE</name>
<dbReference type="AlphaFoldDB" id="A0A090MT56"/>
<dbReference type="RefSeq" id="WP_048756639.1">
    <property type="nucleotide sequence ID" value="NZ_CCAZ020000001.1"/>
</dbReference>
<dbReference type="SUPFAM" id="SSF63867">
    <property type="entry name" value="MoeA C-terminal domain-like"/>
    <property type="match status" value="1"/>
</dbReference>
<dbReference type="InterPro" id="IPR036425">
    <property type="entry name" value="MoaB/Mog-like_dom_sf"/>
</dbReference>
<dbReference type="Gene3D" id="3.90.105.10">
    <property type="entry name" value="Molybdopterin biosynthesis moea protein, domain 2"/>
    <property type="match status" value="1"/>
</dbReference>
<dbReference type="InterPro" id="IPR036135">
    <property type="entry name" value="MoeA_linker/N_sf"/>
</dbReference>
<dbReference type="InterPro" id="IPR005110">
    <property type="entry name" value="MoeA_linker/N"/>
</dbReference>
<evidence type="ECO:0000313" key="6">
    <source>
        <dbReference type="EMBL" id="CEG08784.1"/>
    </source>
</evidence>
<evidence type="ECO:0000259" key="5">
    <source>
        <dbReference type="SMART" id="SM00852"/>
    </source>
</evidence>
<dbReference type="Pfam" id="PF03453">
    <property type="entry name" value="MoeA_N"/>
    <property type="match status" value="1"/>
</dbReference>
<dbReference type="PANTHER" id="PTHR10192">
    <property type="entry name" value="MOLYBDOPTERIN BIOSYNTHESIS PROTEIN"/>
    <property type="match status" value="1"/>
</dbReference>
<dbReference type="STRING" id="1035.BN961_02203"/>
<keyword evidence="4" id="KW-0500">Molybdenum</keyword>
<dbReference type="PANTHER" id="PTHR10192:SF5">
    <property type="entry name" value="GEPHYRIN"/>
    <property type="match status" value="1"/>
</dbReference>
<dbReference type="GO" id="GO:0046872">
    <property type="term" value="F:metal ion binding"/>
    <property type="evidence" value="ECO:0007669"/>
    <property type="project" value="UniProtKB-UniRule"/>
</dbReference>
<proteinExistence type="inferred from homology"/>
<keyword evidence="7" id="KW-1185">Reference proteome</keyword>
<feature type="domain" description="MoaB/Mog" evidence="5">
    <location>
        <begin position="156"/>
        <end position="290"/>
    </location>
</feature>
<dbReference type="Gene3D" id="3.40.980.10">
    <property type="entry name" value="MoaB/Mog-like domain"/>
    <property type="match status" value="1"/>
</dbReference>
<evidence type="ECO:0000256" key="4">
    <source>
        <dbReference type="RuleBase" id="RU365090"/>
    </source>
</evidence>
<dbReference type="InterPro" id="IPR001453">
    <property type="entry name" value="MoaB/Mog_dom"/>
</dbReference>
<comment type="similarity">
    <text evidence="2 4">Belongs to the MoeA family.</text>
</comment>
<keyword evidence="4" id="KW-0460">Magnesium</keyword>
<dbReference type="EC" id="2.10.1.1" evidence="4"/>
<dbReference type="EMBL" id="CCAZ020000001">
    <property type="protein sequence ID" value="CEG08784.1"/>
    <property type="molecule type" value="Genomic_DNA"/>
</dbReference>
<reference evidence="6 7" key="1">
    <citation type="journal article" date="2014" name="Genome Announc.">
        <title>Genome Sequence of Afipia felis Strain 76713, Isolated in Hospital Water Using an Amoeba Co-Culture Procedure.</title>
        <authorList>
            <person name="Benamar S."/>
            <person name="La Scola B."/>
            <person name="Croce O."/>
        </authorList>
    </citation>
    <scope>NUCLEOTIDE SEQUENCE [LARGE SCALE GENOMIC DNA]</scope>
    <source>
        <strain evidence="6 7">76713</strain>
    </source>
</reference>
<evidence type="ECO:0000256" key="1">
    <source>
        <dbReference type="ARBA" id="ARBA00002901"/>
    </source>
</evidence>
<accession>A0A090MT56</accession>
<keyword evidence="4" id="KW-0479">Metal-binding</keyword>
<dbReference type="Proteomes" id="UP000035762">
    <property type="component" value="Unassembled WGS sequence"/>
</dbReference>
<dbReference type="InterPro" id="IPR038987">
    <property type="entry name" value="MoeA-like"/>
</dbReference>
<organism evidence="6 7">
    <name type="scientific">Afipia felis</name>
    <name type="common">Cat scratch disease bacillus</name>
    <dbReference type="NCBI Taxonomy" id="1035"/>
    <lineage>
        <taxon>Bacteria</taxon>
        <taxon>Pseudomonadati</taxon>
        <taxon>Pseudomonadota</taxon>
        <taxon>Alphaproteobacteria</taxon>
        <taxon>Hyphomicrobiales</taxon>
        <taxon>Nitrobacteraceae</taxon>
        <taxon>Afipia</taxon>
    </lineage>
</organism>
<dbReference type="InterPro" id="IPR036688">
    <property type="entry name" value="MoeA_C_domain_IV_sf"/>
</dbReference>
<dbReference type="Gene3D" id="2.40.340.10">
    <property type="entry name" value="MoeA, C-terminal, domain IV"/>
    <property type="match status" value="1"/>
</dbReference>
<evidence type="ECO:0000256" key="2">
    <source>
        <dbReference type="ARBA" id="ARBA00010763"/>
    </source>
</evidence>
<keyword evidence="4" id="KW-0501">Molybdenum cofactor biosynthesis</keyword>
<dbReference type="GO" id="GO:0005829">
    <property type="term" value="C:cytosol"/>
    <property type="evidence" value="ECO:0007669"/>
    <property type="project" value="TreeGrafter"/>
</dbReference>
<protein>
    <recommendedName>
        <fullName evidence="4">Molybdopterin molybdenumtransferase</fullName>
        <ecNumber evidence="4">2.10.1.1</ecNumber>
    </recommendedName>
</protein>
<dbReference type="Pfam" id="PF00994">
    <property type="entry name" value="MoCF_biosynth"/>
    <property type="match status" value="1"/>
</dbReference>
<evidence type="ECO:0000256" key="3">
    <source>
        <dbReference type="ARBA" id="ARBA00047317"/>
    </source>
</evidence>
<dbReference type="GO" id="GO:0006777">
    <property type="term" value="P:Mo-molybdopterin cofactor biosynthetic process"/>
    <property type="evidence" value="ECO:0007669"/>
    <property type="project" value="UniProtKB-UniRule"/>
</dbReference>
<dbReference type="SMART" id="SM00852">
    <property type="entry name" value="MoCF_biosynth"/>
    <property type="match status" value="1"/>
</dbReference>
<dbReference type="SUPFAM" id="SSF53218">
    <property type="entry name" value="Molybdenum cofactor biosynthesis proteins"/>
    <property type="match status" value="1"/>
</dbReference>
<comment type="pathway">
    <text evidence="4">Cofactor biosynthesis; molybdopterin biosynthesis.</text>
</comment>
<keyword evidence="4" id="KW-0808">Transferase</keyword>
<comment type="caution">
    <text evidence="6">The sequence shown here is derived from an EMBL/GenBank/DDBJ whole genome shotgun (WGS) entry which is preliminary data.</text>
</comment>